<sequence length="84" mass="9151">LGEGGRQFRRSGVGGDRRRSWFKWSCAGSGTITTATSRLLLLAIEEILYCLVEKLLVQLGVFNGCSLQFISNRIMVLVGGDKSG</sequence>
<feature type="non-terminal residue" evidence="1">
    <location>
        <position position="1"/>
    </location>
</feature>
<dbReference type="EMBL" id="JACEIK010013020">
    <property type="protein sequence ID" value="MCE3216316.1"/>
    <property type="molecule type" value="Genomic_DNA"/>
</dbReference>
<accession>A0ABS8WVU9</accession>
<evidence type="ECO:0000313" key="1">
    <source>
        <dbReference type="EMBL" id="MCE3216316.1"/>
    </source>
</evidence>
<protein>
    <submittedName>
        <fullName evidence="1">Uncharacterized protein</fullName>
    </submittedName>
</protein>
<proteinExistence type="predicted"/>
<organism evidence="1 2">
    <name type="scientific">Datura stramonium</name>
    <name type="common">Jimsonweed</name>
    <name type="synonym">Common thornapple</name>
    <dbReference type="NCBI Taxonomy" id="4076"/>
    <lineage>
        <taxon>Eukaryota</taxon>
        <taxon>Viridiplantae</taxon>
        <taxon>Streptophyta</taxon>
        <taxon>Embryophyta</taxon>
        <taxon>Tracheophyta</taxon>
        <taxon>Spermatophyta</taxon>
        <taxon>Magnoliopsida</taxon>
        <taxon>eudicotyledons</taxon>
        <taxon>Gunneridae</taxon>
        <taxon>Pentapetalae</taxon>
        <taxon>asterids</taxon>
        <taxon>lamiids</taxon>
        <taxon>Solanales</taxon>
        <taxon>Solanaceae</taxon>
        <taxon>Solanoideae</taxon>
        <taxon>Datureae</taxon>
        <taxon>Datura</taxon>
    </lineage>
</organism>
<feature type="non-terminal residue" evidence="1">
    <location>
        <position position="84"/>
    </location>
</feature>
<gene>
    <name evidence="1" type="ORF">HAX54_006105</name>
</gene>
<comment type="caution">
    <text evidence="1">The sequence shown here is derived from an EMBL/GenBank/DDBJ whole genome shotgun (WGS) entry which is preliminary data.</text>
</comment>
<dbReference type="Proteomes" id="UP000823775">
    <property type="component" value="Unassembled WGS sequence"/>
</dbReference>
<name>A0ABS8WVU9_DATST</name>
<reference evidence="1 2" key="1">
    <citation type="journal article" date="2021" name="BMC Genomics">
        <title>Datura genome reveals duplications of psychoactive alkaloid biosynthetic genes and high mutation rate following tissue culture.</title>
        <authorList>
            <person name="Rajewski A."/>
            <person name="Carter-House D."/>
            <person name="Stajich J."/>
            <person name="Litt A."/>
        </authorList>
    </citation>
    <scope>NUCLEOTIDE SEQUENCE [LARGE SCALE GENOMIC DNA]</scope>
    <source>
        <strain evidence="1">AR-01</strain>
    </source>
</reference>
<evidence type="ECO:0000313" key="2">
    <source>
        <dbReference type="Proteomes" id="UP000823775"/>
    </source>
</evidence>
<keyword evidence="2" id="KW-1185">Reference proteome</keyword>